<comment type="caution">
    <text evidence="2">The sequence shown here is derived from an EMBL/GenBank/DDBJ whole genome shotgun (WGS) entry which is preliminary data.</text>
</comment>
<name>A0A7J4GWQ9_9ARCH</name>
<dbReference type="InterPro" id="IPR037523">
    <property type="entry name" value="VOC_core"/>
</dbReference>
<dbReference type="PROSITE" id="PS51819">
    <property type="entry name" value="VOC"/>
    <property type="match status" value="1"/>
</dbReference>
<proteinExistence type="predicted"/>
<feature type="domain" description="VOC" evidence="1">
    <location>
        <begin position="6"/>
        <end position="126"/>
    </location>
</feature>
<sequence>MRNQNNAFHLAVPCRDLQEAVDFYENKLGCENRRTYDDRVTFNFFGDQLVCHLSPDKIDTDPEPYPRHFGITFHDGSDFDSFVSRLKSNNVQLLNEIFTRFEGMPENHQAFFLKDPSNNILEFKYYPNKEMMH</sequence>
<reference evidence="3" key="1">
    <citation type="journal article" date="2019" name="bioRxiv">
        <title>Genome diversification in globally distributed novel marine Proteobacteria is linked to environmental adaptation.</title>
        <authorList>
            <person name="Zhou Z."/>
            <person name="Tran P.Q."/>
            <person name="Kieft K."/>
            <person name="Anantharaman K."/>
        </authorList>
    </citation>
    <scope>NUCLEOTIDE SEQUENCE [LARGE SCALE GENOMIC DNA]</scope>
</reference>
<dbReference type="Proteomes" id="UP000585802">
    <property type="component" value="Unassembled WGS sequence"/>
</dbReference>
<organism evidence="2 3">
    <name type="scientific">Marine Group III euryarchaeote</name>
    <dbReference type="NCBI Taxonomy" id="2173149"/>
    <lineage>
        <taxon>Archaea</taxon>
        <taxon>Methanobacteriati</taxon>
        <taxon>Thermoplasmatota</taxon>
        <taxon>Thermoplasmata</taxon>
        <taxon>Candidatus Thermoprofundales</taxon>
    </lineage>
</organism>
<gene>
    <name evidence="2" type="ORF">EYQ70_03010</name>
</gene>
<accession>A0A7J4GWQ9</accession>
<dbReference type="PANTHER" id="PTHR39434">
    <property type="match status" value="1"/>
</dbReference>
<dbReference type="InterPro" id="IPR004360">
    <property type="entry name" value="Glyas_Fos-R_dOase_dom"/>
</dbReference>
<dbReference type="Pfam" id="PF00903">
    <property type="entry name" value="Glyoxalase"/>
    <property type="match status" value="1"/>
</dbReference>
<dbReference type="EMBL" id="DUCX01000040">
    <property type="protein sequence ID" value="HIF37361.1"/>
    <property type="molecule type" value="Genomic_DNA"/>
</dbReference>
<dbReference type="PANTHER" id="PTHR39434:SF1">
    <property type="entry name" value="VOC DOMAIN-CONTAINING PROTEIN"/>
    <property type="match status" value="1"/>
</dbReference>
<dbReference type="AlphaFoldDB" id="A0A7J4GWQ9"/>
<dbReference type="Gene3D" id="3.10.180.10">
    <property type="entry name" value="2,3-Dihydroxybiphenyl 1,2-Dioxygenase, domain 1"/>
    <property type="match status" value="1"/>
</dbReference>
<dbReference type="InterPro" id="IPR029068">
    <property type="entry name" value="Glyas_Bleomycin-R_OHBP_Dase"/>
</dbReference>
<evidence type="ECO:0000313" key="2">
    <source>
        <dbReference type="EMBL" id="HIF37361.1"/>
    </source>
</evidence>
<protein>
    <submittedName>
        <fullName evidence="2">Glyoxalase</fullName>
    </submittedName>
</protein>
<dbReference type="SUPFAM" id="SSF54593">
    <property type="entry name" value="Glyoxalase/Bleomycin resistance protein/Dihydroxybiphenyl dioxygenase"/>
    <property type="match status" value="1"/>
</dbReference>
<evidence type="ECO:0000259" key="1">
    <source>
        <dbReference type="PROSITE" id="PS51819"/>
    </source>
</evidence>
<evidence type="ECO:0000313" key="3">
    <source>
        <dbReference type="Proteomes" id="UP000585802"/>
    </source>
</evidence>